<evidence type="ECO:0000313" key="5">
    <source>
        <dbReference type="EMBL" id="EPS95764.1"/>
    </source>
</evidence>
<dbReference type="InterPro" id="IPR029058">
    <property type="entry name" value="AB_hydrolase_fold"/>
</dbReference>
<dbReference type="EC" id="3.1.1.-" evidence="3"/>
<evidence type="ECO:0000256" key="1">
    <source>
        <dbReference type="ARBA" id="ARBA00005964"/>
    </source>
</evidence>
<evidence type="ECO:0000313" key="6">
    <source>
        <dbReference type="Proteomes" id="UP000015241"/>
    </source>
</evidence>
<dbReference type="InParanoid" id="S8FB37"/>
<keyword evidence="6" id="KW-1185">Reference proteome</keyword>
<dbReference type="PANTHER" id="PTHR11559">
    <property type="entry name" value="CARBOXYLESTERASE"/>
    <property type="match status" value="1"/>
</dbReference>
<evidence type="ECO:0000256" key="2">
    <source>
        <dbReference type="ARBA" id="ARBA00022801"/>
    </source>
</evidence>
<dbReference type="InterPro" id="IPR002018">
    <property type="entry name" value="CarbesteraseB"/>
</dbReference>
<proteinExistence type="inferred from homology"/>
<evidence type="ECO:0000256" key="3">
    <source>
        <dbReference type="RuleBase" id="RU361235"/>
    </source>
</evidence>
<evidence type="ECO:0000259" key="4">
    <source>
        <dbReference type="Pfam" id="PF00135"/>
    </source>
</evidence>
<comment type="similarity">
    <text evidence="1 3">Belongs to the type-B carboxylesterase/lipase family.</text>
</comment>
<dbReference type="InterPro" id="IPR019819">
    <property type="entry name" value="Carboxylesterase_B_CS"/>
</dbReference>
<feature type="chain" id="PRO_5005146725" description="Carboxylic ester hydrolase" evidence="3">
    <location>
        <begin position="21"/>
        <end position="544"/>
    </location>
</feature>
<keyword evidence="2 3" id="KW-0378">Hydrolase</keyword>
<keyword evidence="3" id="KW-0732">Signal</keyword>
<dbReference type="InterPro" id="IPR050309">
    <property type="entry name" value="Type-B_Carboxylest/Lipase"/>
</dbReference>
<organism evidence="5 6">
    <name type="scientific">Fomitopsis schrenkii</name>
    <name type="common">Brown rot fungus</name>
    <dbReference type="NCBI Taxonomy" id="2126942"/>
    <lineage>
        <taxon>Eukaryota</taxon>
        <taxon>Fungi</taxon>
        <taxon>Dikarya</taxon>
        <taxon>Basidiomycota</taxon>
        <taxon>Agaricomycotina</taxon>
        <taxon>Agaricomycetes</taxon>
        <taxon>Polyporales</taxon>
        <taxon>Fomitopsis</taxon>
    </lineage>
</organism>
<dbReference type="SUPFAM" id="SSF53474">
    <property type="entry name" value="alpha/beta-Hydrolases"/>
    <property type="match status" value="1"/>
</dbReference>
<dbReference type="Pfam" id="PF00135">
    <property type="entry name" value="COesterase"/>
    <property type="match status" value="1"/>
</dbReference>
<dbReference type="Gene3D" id="3.40.50.1820">
    <property type="entry name" value="alpha/beta hydrolase"/>
    <property type="match status" value="1"/>
</dbReference>
<dbReference type="Proteomes" id="UP000015241">
    <property type="component" value="Unassembled WGS sequence"/>
</dbReference>
<name>S8FB37_FOMSC</name>
<dbReference type="AlphaFoldDB" id="S8FB37"/>
<feature type="domain" description="Carboxylesterase type B" evidence="4">
    <location>
        <begin position="35"/>
        <end position="506"/>
    </location>
</feature>
<dbReference type="OrthoDB" id="408631at2759"/>
<dbReference type="eggNOG" id="KOG1516">
    <property type="taxonomic scope" value="Eukaryota"/>
</dbReference>
<protein>
    <recommendedName>
        <fullName evidence="3">Carboxylic ester hydrolase</fullName>
        <ecNumber evidence="3">3.1.1.-</ecNumber>
    </recommendedName>
</protein>
<dbReference type="HOGENOM" id="CLU_006586_10_5_1"/>
<dbReference type="STRING" id="743788.S8FB37"/>
<dbReference type="PROSITE" id="PS00941">
    <property type="entry name" value="CARBOXYLESTERASE_B_2"/>
    <property type="match status" value="1"/>
</dbReference>
<dbReference type="GO" id="GO:0016787">
    <property type="term" value="F:hydrolase activity"/>
    <property type="evidence" value="ECO:0007669"/>
    <property type="project" value="UniProtKB-KW"/>
</dbReference>
<reference evidence="5 6" key="1">
    <citation type="journal article" date="2012" name="Science">
        <title>The Paleozoic origin of enzymatic lignin decomposition reconstructed from 31 fungal genomes.</title>
        <authorList>
            <person name="Floudas D."/>
            <person name="Binder M."/>
            <person name="Riley R."/>
            <person name="Barry K."/>
            <person name="Blanchette R.A."/>
            <person name="Henrissat B."/>
            <person name="Martinez A.T."/>
            <person name="Otillar R."/>
            <person name="Spatafora J.W."/>
            <person name="Yadav J.S."/>
            <person name="Aerts A."/>
            <person name="Benoit I."/>
            <person name="Boyd A."/>
            <person name="Carlson A."/>
            <person name="Copeland A."/>
            <person name="Coutinho P.M."/>
            <person name="de Vries R.P."/>
            <person name="Ferreira P."/>
            <person name="Findley K."/>
            <person name="Foster B."/>
            <person name="Gaskell J."/>
            <person name="Glotzer D."/>
            <person name="Gorecki P."/>
            <person name="Heitman J."/>
            <person name="Hesse C."/>
            <person name="Hori C."/>
            <person name="Igarashi K."/>
            <person name="Jurgens J.A."/>
            <person name="Kallen N."/>
            <person name="Kersten P."/>
            <person name="Kohler A."/>
            <person name="Kuees U."/>
            <person name="Kumar T.K.A."/>
            <person name="Kuo A."/>
            <person name="LaButti K."/>
            <person name="Larrondo L.F."/>
            <person name="Lindquist E."/>
            <person name="Ling A."/>
            <person name="Lombard V."/>
            <person name="Lucas S."/>
            <person name="Lundell T."/>
            <person name="Martin R."/>
            <person name="McLaughlin D.J."/>
            <person name="Morgenstern I."/>
            <person name="Morin E."/>
            <person name="Murat C."/>
            <person name="Nagy L.G."/>
            <person name="Nolan M."/>
            <person name="Ohm R.A."/>
            <person name="Patyshakuliyeva A."/>
            <person name="Rokas A."/>
            <person name="Ruiz-Duenas F.J."/>
            <person name="Sabat G."/>
            <person name="Salamov A."/>
            <person name="Samejima M."/>
            <person name="Schmutz J."/>
            <person name="Slot J.C."/>
            <person name="St John F."/>
            <person name="Stenlid J."/>
            <person name="Sun H."/>
            <person name="Sun S."/>
            <person name="Syed K."/>
            <person name="Tsang A."/>
            <person name="Wiebenga A."/>
            <person name="Young D."/>
            <person name="Pisabarro A."/>
            <person name="Eastwood D.C."/>
            <person name="Martin F."/>
            <person name="Cullen D."/>
            <person name="Grigoriev I.V."/>
            <person name="Hibbett D.S."/>
        </authorList>
    </citation>
    <scope>NUCLEOTIDE SEQUENCE</scope>
    <source>
        <strain evidence="6">FP-58527</strain>
    </source>
</reference>
<sequence>MLALLIGALRLLAFARLATALPSTALKQRWANESTPVVNLGYAQYQGTYDPDTNISYFFGIRYAEAPTGDLRWQAPQTPTTTAGIQQATAQPNECYQAPTGNATTSPYRTSTLQARAISQDEDCLFLNIYTPGQIPSGANLPVVVWIHGGGYIAGAANTFTGQDIIKESDYGVVTVIIQYRLGLFGFLAGSEVKANGALNVGLLDQNFALQWVQEHITSFGGDPTRVTIWGQSAGAGSVIQHVVAHGGQTEPPLFRAAITSSTFLPLQYYYNDTIPETLFNQTVAQANCASAPDALACLRAADVFALEMANMNLDLGEFFGTYAFVPVVDGTFIVERPTVTLEKRRVNGEMLLAVTNSYEGYNFVNSAVPPTNLTDYVTQLFPTIDDTTVQAIVEQYMDDATLTNTSARAIAVMGESIFICPSYLLMEAFGVNAYKGAFAIPPAHHGQDLQYYFPTYAILPPFNNSQLITSFSQSFTSIIRFLNPNDKSFYDLKPAWAAWQDGSTEMLFNVTAAGEPVIHTIQTDPALLERCALWQSISSQTNQ</sequence>
<gene>
    <name evidence="5" type="ORF">FOMPIDRAFT_1032719</name>
</gene>
<dbReference type="PROSITE" id="PS00122">
    <property type="entry name" value="CARBOXYLESTERASE_B_1"/>
    <property type="match status" value="1"/>
</dbReference>
<feature type="signal peptide" evidence="3">
    <location>
        <begin position="1"/>
        <end position="20"/>
    </location>
</feature>
<dbReference type="EMBL" id="KE504200">
    <property type="protein sequence ID" value="EPS95764.1"/>
    <property type="molecule type" value="Genomic_DNA"/>
</dbReference>
<dbReference type="InterPro" id="IPR019826">
    <property type="entry name" value="Carboxylesterase_B_AS"/>
</dbReference>
<accession>S8FB37</accession>
<dbReference type="ESTHER" id="fompi-s8fb37">
    <property type="family name" value="Fungal_carboxylesterase_lipase"/>
</dbReference>